<dbReference type="PANTHER" id="PTHR30349:SF64">
    <property type="entry name" value="PROPHAGE INTEGRASE INTD-RELATED"/>
    <property type="match status" value="1"/>
</dbReference>
<protein>
    <submittedName>
        <fullName evidence="6">Site-specific integrase</fullName>
    </submittedName>
</protein>
<feature type="domain" description="Tyr recombinase" evidence="5">
    <location>
        <begin position="172"/>
        <end position="355"/>
    </location>
</feature>
<keyword evidence="7" id="KW-1185">Reference proteome</keyword>
<evidence type="ECO:0000313" key="6">
    <source>
        <dbReference type="EMBL" id="RDB65245.1"/>
    </source>
</evidence>
<dbReference type="InterPro" id="IPR011010">
    <property type="entry name" value="DNA_brk_join_enz"/>
</dbReference>
<evidence type="ECO:0000256" key="2">
    <source>
        <dbReference type="ARBA" id="ARBA00022908"/>
    </source>
</evidence>
<keyword evidence="2" id="KW-0229">DNA integration</keyword>
<dbReference type="Gene3D" id="1.10.443.10">
    <property type="entry name" value="Intergrase catalytic core"/>
    <property type="match status" value="1"/>
</dbReference>
<dbReference type="InterPro" id="IPR002104">
    <property type="entry name" value="Integrase_catalytic"/>
</dbReference>
<keyword evidence="3" id="KW-0238">DNA-binding</keyword>
<dbReference type="GO" id="GO:0015074">
    <property type="term" value="P:DNA integration"/>
    <property type="evidence" value="ECO:0007669"/>
    <property type="project" value="UniProtKB-KW"/>
</dbReference>
<dbReference type="Proteomes" id="UP000254000">
    <property type="component" value="Unassembled WGS sequence"/>
</dbReference>
<comment type="caution">
    <text evidence="6">The sequence shown here is derived from an EMBL/GenBank/DDBJ whole genome shotgun (WGS) entry which is preliminary data.</text>
</comment>
<name>A0A369M455_9ACTN</name>
<evidence type="ECO:0000313" key="7">
    <source>
        <dbReference type="Proteomes" id="UP000254000"/>
    </source>
</evidence>
<dbReference type="InterPro" id="IPR013762">
    <property type="entry name" value="Integrase-like_cat_sf"/>
</dbReference>
<evidence type="ECO:0000256" key="1">
    <source>
        <dbReference type="ARBA" id="ARBA00008857"/>
    </source>
</evidence>
<dbReference type="CDD" id="cd01189">
    <property type="entry name" value="INT_ICEBs1_C_like"/>
    <property type="match status" value="1"/>
</dbReference>
<reference evidence="6 7" key="1">
    <citation type="journal article" date="2018" name="Elife">
        <title>Discovery and characterization of a prevalent human gut bacterial enzyme sufficient for the inactivation of a family of plant toxins.</title>
        <authorList>
            <person name="Koppel N."/>
            <person name="Bisanz J.E."/>
            <person name="Pandelia M.E."/>
            <person name="Turnbaugh P.J."/>
            <person name="Balskus E.P."/>
        </authorList>
    </citation>
    <scope>NUCLEOTIDE SEQUENCE [LARGE SCALE GENOMIC DNA]</scope>
    <source>
        <strain evidence="6 7">3C</strain>
    </source>
</reference>
<dbReference type="GO" id="GO:0003677">
    <property type="term" value="F:DNA binding"/>
    <property type="evidence" value="ECO:0007669"/>
    <property type="project" value="UniProtKB-KW"/>
</dbReference>
<dbReference type="GO" id="GO:0006310">
    <property type="term" value="P:DNA recombination"/>
    <property type="evidence" value="ECO:0007669"/>
    <property type="project" value="UniProtKB-KW"/>
</dbReference>
<dbReference type="PANTHER" id="PTHR30349">
    <property type="entry name" value="PHAGE INTEGRASE-RELATED"/>
    <property type="match status" value="1"/>
</dbReference>
<accession>A0A369M455</accession>
<dbReference type="EMBL" id="PPTS01000004">
    <property type="protein sequence ID" value="RDB65245.1"/>
    <property type="molecule type" value="Genomic_DNA"/>
</dbReference>
<sequence length="370" mass="43159">MRRGPATSVRKDAKRGTWLVKLHYTNRDGEAIDSTKRGFKTKTKALAWERDFLANEARSTSMTFEQFVKVYAEDVRPRLRETTWRSKEYMINEKLIPFFGKMRVVDITSKEVMDWQNGLLRAKDENGKKFSETYIRTVENQLSAILNHAVRHYGLPSNPLQKAGRVGEKQGKEMKFWTTEEYLKFSEQVIDRPEMFYAYEILYWCGLREGELLALTAKDIDIENRTITVSKSYARLNGKDIIGPPKTKKSERMIALPRFLAQELQEYMEMEYDIKEDDRLFPFTKYALNNTLKTAARLAGVKEIRVHDLRHSHVSLLINLGFTVVAIADRMGHESVHITYRYAHLFPNQQRNMADVLDALMNARGENNER</sequence>
<comment type="similarity">
    <text evidence="1">Belongs to the 'phage' integrase family.</text>
</comment>
<evidence type="ECO:0000256" key="3">
    <source>
        <dbReference type="ARBA" id="ARBA00023125"/>
    </source>
</evidence>
<dbReference type="InterPro" id="IPR028259">
    <property type="entry name" value="AP2-like_int_N"/>
</dbReference>
<proteinExistence type="inferred from homology"/>
<dbReference type="InterPro" id="IPR050090">
    <property type="entry name" value="Tyrosine_recombinase_XerCD"/>
</dbReference>
<organism evidence="6 7">
    <name type="scientific">Gordonibacter pamelaeae</name>
    <dbReference type="NCBI Taxonomy" id="471189"/>
    <lineage>
        <taxon>Bacteria</taxon>
        <taxon>Bacillati</taxon>
        <taxon>Actinomycetota</taxon>
        <taxon>Coriobacteriia</taxon>
        <taxon>Eggerthellales</taxon>
        <taxon>Eggerthellaceae</taxon>
        <taxon>Gordonibacter</taxon>
    </lineage>
</organism>
<dbReference type="PROSITE" id="PS51898">
    <property type="entry name" value="TYR_RECOMBINASE"/>
    <property type="match status" value="1"/>
</dbReference>
<dbReference type="InterPro" id="IPR004107">
    <property type="entry name" value="Integrase_SAM-like_N"/>
</dbReference>
<dbReference type="AlphaFoldDB" id="A0A369M455"/>
<dbReference type="GeneID" id="78359600"/>
<dbReference type="Pfam" id="PF14659">
    <property type="entry name" value="Phage_int_SAM_3"/>
    <property type="match status" value="1"/>
</dbReference>
<evidence type="ECO:0000259" key="5">
    <source>
        <dbReference type="PROSITE" id="PS51898"/>
    </source>
</evidence>
<gene>
    <name evidence="6" type="ORF">C1877_07840</name>
</gene>
<dbReference type="Gene3D" id="1.10.150.130">
    <property type="match status" value="1"/>
</dbReference>
<keyword evidence="4" id="KW-0233">DNA recombination</keyword>
<dbReference type="SUPFAM" id="SSF56349">
    <property type="entry name" value="DNA breaking-rejoining enzymes"/>
    <property type="match status" value="1"/>
</dbReference>
<dbReference type="Pfam" id="PF14657">
    <property type="entry name" value="Arm-DNA-bind_4"/>
    <property type="match status" value="1"/>
</dbReference>
<dbReference type="RefSeq" id="WP_114568879.1">
    <property type="nucleotide sequence ID" value="NZ_CABMMS010000004.1"/>
</dbReference>
<evidence type="ECO:0000256" key="4">
    <source>
        <dbReference type="ARBA" id="ARBA00023172"/>
    </source>
</evidence>
<dbReference type="InterPro" id="IPR010998">
    <property type="entry name" value="Integrase_recombinase_N"/>
</dbReference>
<dbReference type="Pfam" id="PF00589">
    <property type="entry name" value="Phage_integrase"/>
    <property type="match status" value="1"/>
</dbReference>
<dbReference type="OrthoDB" id="3175606at2"/>